<organism evidence="1 2">
    <name type="scientific">Leisingera methylohalidivorans DSM 14336</name>
    <dbReference type="NCBI Taxonomy" id="999552"/>
    <lineage>
        <taxon>Bacteria</taxon>
        <taxon>Pseudomonadati</taxon>
        <taxon>Pseudomonadota</taxon>
        <taxon>Alphaproteobacteria</taxon>
        <taxon>Rhodobacterales</taxon>
        <taxon>Roseobacteraceae</taxon>
        <taxon>Leisingera</taxon>
    </lineage>
</organism>
<dbReference type="AlphaFoldDB" id="V9W0S2"/>
<dbReference type="Proteomes" id="UP000018780">
    <property type="component" value="Chromosome"/>
</dbReference>
<accession>V9W0S2</accession>
<protein>
    <submittedName>
        <fullName evidence="1">Uncharacterized protein</fullName>
    </submittedName>
</protein>
<dbReference type="HOGENOM" id="CLU_3081346_0_0_5"/>
<dbReference type="PATRIC" id="fig|999552.6.peg.3428"/>
<reference evidence="1 2" key="1">
    <citation type="submission" date="2013-09" db="EMBL/GenBank/DDBJ databases">
        <authorList>
            <consortium name="DOE Joint Genome Institute"/>
            <person name="Klenk H.-P."/>
            <person name="Huntemann M."/>
            <person name="Han J."/>
            <person name="Chen A."/>
            <person name="Kyrpides N."/>
            <person name="Mavromatis K."/>
            <person name="Markowitz V."/>
            <person name="Palaniappan K."/>
            <person name="Ivanova N."/>
            <person name="Schaumberg A."/>
            <person name="Pati A."/>
            <person name="Liolios K."/>
            <person name="Nordberg H.P."/>
            <person name="Cantor M.N."/>
            <person name="Hua S.X."/>
            <person name="Woyke T."/>
        </authorList>
    </citation>
    <scope>NUCLEOTIDE SEQUENCE [LARGE SCALE GENOMIC DNA]</scope>
    <source>
        <strain evidence="1 2">DSM 14336</strain>
    </source>
</reference>
<sequence>MRRRKYLLSGLLSCGQCGGNLTIAGSGKPAGPDIANAAFSASLPLVPAQHQD</sequence>
<evidence type="ECO:0000313" key="2">
    <source>
        <dbReference type="Proteomes" id="UP000018780"/>
    </source>
</evidence>
<name>V9W0S2_9RHOB</name>
<proteinExistence type="predicted"/>
<dbReference type="EMBL" id="CP006773">
    <property type="protein sequence ID" value="AHD03235.1"/>
    <property type="molecule type" value="Genomic_DNA"/>
</dbReference>
<keyword evidence="2" id="KW-1185">Reference proteome</keyword>
<gene>
    <name evidence="1" type="ORF">METH_17260</name>
</gene>
<dbReference type="KEGG" id="lmd:METH_17260"/>
<evidence type="ECO:0000313" key="1">
    <source>
        <dbReference type="EMBL" id="AHD03235.1"/>
    </source>
</evidence>